<dbReference type="PANTHER" id="PTHR35585">
    <property type="entry name" value="HHE DOMAIN PROTEIN (AFU_ORTHOLOGUE AFUA_4G00730)"/>
    <property type="match status" value="1"/>
</dbReference>
<evidence type="ECO:0000313" key="6">
    <source>
        <dbReference type="Proteomes" id="UP001226434"/>
    </source>
</evidence>
<evidence type="ECO:0000259" key="4">
    <source>
        <dbReference type="Pfam" id="PF01814"/>
    </source>
</evidence>
<protein>
    <submittedName>
        <fullName evidence="5">Hemerythrin domain-containing protein</fullName>
    </submittedName>
</protein>
<keyword evidence="3" id="KW-0408">Iron</keyword>
<proteinExistence type="inferred from homology"/>
<dbReference type="PANTHER" id="PTHR35585:SF1">
    <property type="entry name" value="HHE DOMAIN PROTEIN (AFU_ORTHOLOGUE AFUA_4G00730)"/>
    <property type="match status" value="1"/>
</dbReference>
<organism evidence="5 6">
    <name type="scientific">Pinibacter soli</name>
    <dbReference type="NCBI Taxonomy" id="3044211"/>
    <lineage>
        <taxon>Bacteria</taxon>
        <taxon>Pseudomonadati</taxon>
        <taxon>Bacteroidota</taxon>
        <taxon>Chitinophagia</taxon>
        <taxon>Chitinophagales</taxon>
        <taxon>Chitinophagaceae</taxon>
        <taxon>Pinibacter</taxon>
    </lineage>
</organism>
<comment type="caution">
    <text evidence="5">The sequence shown here is derived from an EMBL/GenBank/DDBJ whole genome shotgun (WGS) entry which is preliminary data.</text>
</comment>
<dbReference type="EMBL" id="JASBRG010000007">
    <property type="protein sequence ID" value="MDI3321257.1"/>
    <property type="molecule type" value="Genomic_DNA"/>
</dbReference>
<dbReference type="Proteomes" id="UP001226434">
    <property type="component" value="Unassembled WGS sequence"/>
</dbReference>
<gene>
    <name evidence="5" type="ORF">QJ048_15790</name>
</gene>
<evidence type="ECO:0000256" key="2">
    <source>
        <dbReference type="ARBA" id="ARBA00022723"/>
    </source>
</evidence>
<dbReference type="SUPFAM" id="SSF47188">
    <property type="entry name" value="Hemerythrin-like"/>
    <property type="match status" value="1"/>
</dbReference>
<dbReference type="Gene3D" id="1.20.120.520">
    <property type="entry name" value="nmb1532 protein domain like"/>
    <property type="match status" value="1"/>
</dbReference>
<evidence type="ECO:0000313" key="5">
    <source>
        <dbReference type="EMBL" id="MDI3321257.1"/>
    </source>
</evidence>
<dbReference type="RefSeq" id="WP_282335367.1">
    <property type="nucleotide sequence ID" value="NZ_JASBRG010000007.1"/>
</dbReference>
<dbReference type="InterPro" id="IPR035938">
    <property type="entry name" value="Hemerythrin-like_sf"/>
</dbReference>
<keyword evidence="2" id="KW-0479">Metal-binding</keyword>
<evidence type="ECO:0000256" key="3">
    <source>
        <dbReference type="ARBA" id="ARBA00023004"/>
    </source>
</evidence>
<reference evidence="5 6" key="1">
    <citation type="submission" date="2023-05" db="EMBL/GenBank/DDBJ databases">
        <title>Genome sequence of Pinibacter sp. MAH-24.</title>
        <authorList>
            <person name="Huq M.A."/>
        </authorList>
    </citation>
    <scope>NUCLEOTIDE SEQUENCE [LARGE SCALE GENOMIC DNA]</scope>
    <source>
        <strain evidence="5 6">MAH-24</strain>
    </source>
</reference>
<feature type="domain" description="Hemerythrin-like" evidence="4">
    <location>
        <begin position="29"/>
        <end position="122"/>
    </location>
</feature>
<evidence type="ECO:0000256" key="1">
    <source>
        <dbReference type="ARBA" id="ARBA00010587"/>
    </source>
</evidence>
<dbReference type="InterPro" id="IPR012312">
    <property type="entry name" value="Hemerythrin-like"/>
</dbReference>
<name>A0ABT6RHG1_9BACT</name>
<keyword evidence="6" id="KW-1185">Reference proteome</keyword>
<sequence length="153" mass="18045">MPIKRSEHLVRLSREHHSGLLFCWKIRQGLKKNVDTERIRKYVGYFWQNDLEEHFREEENILFALKSDDDKVKKALHEHVQIKALIDSITESNSPEASQLTSLADAIDNHIRFEERELFPYLETSFTPEQLLKMGEQLNAGPSSVDNYEDVFW</sequence>
<accession>A0ABT6RHG1</accession>
<dbReference type="Pfam" id="PF01814">
    <property type="entry name" value="Hemerythrin"/>
    <property type="match status" value="1"/>
</dbReference>
<comment type="similarity">
    <text evidence="1">Belongs to the hemerythrin family.</text>
</comment>